<dbReference type="PANTHER" id="PTHR43245">
    <property type="entry name" value="BIFUNCTIONAL POLYMYXIN RESISTANCE PROTEIN ARNA"/>
    <property type="match status" value="1"/>
</dbReference>
<evidence type="ECO:0000313" key="4">
    <source>
        <dbReference type="Proteomes" id="UP000533641"/>
    </source>
</evidence>
<evidence type="ECO:0000259" key="2">
    <source>
        <dbReference type="Pfam" id="PF01370"/>
    </source>
</evidence>
<evidence type="ECO:0000256" key="1">
    <source>
        <dbReference type="SAM" id="MobiDB-lite"/>
    </source>
</evidence>
<gene>
    <name evidence="3" type="ORF">GGE12_003782</name>
</gene>
<dbReference type="SUPFAM" id="SSF51735">
    <property type="entry name" value="NAD(P)-binding Rossmann-fold domains"/>
    <property type="match status" value="1"/>
</dbReference>
<feature type="domain" description="NAD-dependent epimerase/dehydratase" evidence="2">
    <location>
        <begin position="3"/>
        <end position="229"/>
    </location>
</feature>
<dbReference type="AlphaFoldDB" id="A0A7W6WFA8"/>
<accession>A0A7W6WFA8</accession>
<feature type="region of interest" description="Disordered" evidence="1">
    <location>
        <begin position="326"/>
        <end position="389"/>
    </location>
</feature>
<name>A0A7W6WFA8_9HYPH</name>
<sequence>MKVLVSGGTGLVGRYIVEELLAAGYSVIIGGRRAPLPRLFSRPVEFAPLSLDPDKDHIEAFDDAYFFVHAALSHLPGKYRGGEGDDPDGFRRLNLDGTVKLFDTAKRAGTRRCIFISSRAAYQDAAPGTVLTEDMLPQPDTLYGEVKLAGERALADLAGPGFTTASLRATGVYGDLLPNKWTGLIEDYLSGRPAPVRAGTEVHGRDLGRAVRLMLETESARVSGEVFNVSDLLADTRDILSVVQQETGCPNPLPASADKAAINRMSTEKLQALGWLPGGKALFEQTVRHWWPHCSTCDSKLQPLSRDCNGPPAVYGSHYAADDIQRTKSPDAHRTACAARRNPPRDANREKPGNGGARRRGRGFRSRHDHFGLHAHPLGGRYPAVDGAL</sequence>
<dbReference type="CDD" id="cd08946">
    <property type="entry name" value="SDR_e"/>
    <property type="match status" value="1"/>
</dbReference>
<dbReference type="EMBL" id="JACIGM010000007">
    <property type="protein sequence ID" value="MBB4275991.1"/>
    <property type="molecule type" value="Genomic_DNA"/>
</dbReference>
<dbReference type="InterPro" id="IPR036291">
    <property type="entry name" value="NAD(P)-bd_dom_sf"/>
</dbReference>
<comment type="caution">
    <text evidence="3">The sequence shown here is derived from an EMBL/GenBank/DDBJ whole genome shotgun (WGS) entry which is preliminary data.</text>
</comment>
<feature type="compositionally biased region" description="Basic residues" evidence="1">
    <location>
        <begin position="357"/>
        <end position="368"/>
    </location>
</feature>
<organism evidence="3 4">
    <name type="scientific">Rhizobium mongolense</name>
    <dbReference type="NCBI Taxonomy" id="57676"/>
    <lineage>
        <taxon>Bacteria</taxon>
        <taxon>Pseudomonadati</taxon>
        <taxon>Pseudomonadota</taxon>
        <taxon>Alphaproteobacteria</taxon>
        <taxon>Hyphomicrobiales</taxon>
        <taxon>Rhizobiaceae</taxon>
        <taxon>Rhizobium/Agrobacterium group</taxon>
        <taxon>Rhizobium</taxon>
    </lineage>
</organism>
<reference evidence="3 4" key="1">
    <citation type="submission" date="2020-08" db="EMBL/GenBank/DDBJ databases">
        <title>Genomic Encyclopedia of Type Strains, Phase IV (KMG-V): Genome sequencing to study the core and pangenomes of soil and plant-associated prokaryotes.</title>
        <authorList>
            <person name="Whitman W."/>
        </authorList>
    </citation>
    <scope>NUCLEOTIDE SEQUENCE [LARGE SCALE GENOMIC DNA]</scope>
    <source>
        <strain evidence="3 4">SEMIA 402</strain>
    </source>
</reference>
<evidence type="ECO:0000313" key="3">
    <source>
        <dbReference type="EMBL" id="MBB4275991.1"/>
    </source>
</evidence>
<dbReference type="InterPro" id="IPR050177">
    <property type="entry name" value="Lipid_A_modif_metabolic_enz"/>
</dbReference>
<dbReference type="InterPro" id="IPR001509">
    <property type="entry name" value="Epimerase_deHydtase"/>
</dbReference>
<dbReference type="PANTHER" id="PTHR43245:SF58">
    <property type="entry name" value="BLL5923 PROTEIN"/>
    <property type="match status" value="1"/>
</dbReference>
<protein>
    <submittedName>
        <fullName evidence="3">Nucleoside-diphosphate-sugar epimerase</fullName>
    </submittedName>
</protein>
<dbReference type="Pfam" id="PF01370">
    <property type="entry name" value="Epimerase"/>
    <property type="match status" value="1"/>
</dbReference>
<dbReference type="Gene3D" id="3.40.50.720">
    <property type="entry name" value="NAD(P)-binding Rossmann-like Domain"/>
    <property type="match status" value="1"/>
</dbReference>
<dbReference type="Proteomes" id="UP000533641">
    <property type="component" value="Unassembled WGS sequence"/>
</dbReference>
<proteinExistence type="predicted"/>
<feature type="compositionally biased region" description="Basic and acidic residues" evidence="1">
    <location>
        <begin position="343"/>
        <end position="352"/>
    </location>
</feature>